<dbReference type="InterPro" id="IPR016900">
    <property type="entry name" value="Alg10"/>
</dbReference>
<dbReference type="AlphaFoldDB" id="A0A7J6LV83"/>
<evidence type="ECO:0000256" key="4">
    <source>
        <dbReference type="ARBA" id="ARBA00011967"/>
    </source>
</evidence>
<comment type="subcellular location">
    <subcellularLocation>
        <location evidence="1">Endoplasmic reticulum membrane</location>
        <topology evidence="1">Multi-pass membrane protein</topology>
    </subcellularLocation>
</comment>
<dbReference type="GO" id="GO:0005789">
    <property type="term" value="C:endoplasmic reticulum membrane"/>
    <property type="evidence" value="ECO:0007669"/>
    <property type="project" value="UniProtKB-SubCell"/>
</dbReference>
<evidence type="ECO:0000256" key="5">
    <source>
        <dbReference type="ARBA" id="ARBA00018512"/>
    </source>
</evidence>
<keyword evidence="9" id="KW-0256">Endoplasmic reticulum</keyword>
<evidence type="ECO:0000256" key="13">
    <source>
        <dbReference type="ARBA" id="ARBA00048064"/>
    </source>
</evidence>
<keyword evidence="17" id="KW-1185">Reference proteome</keyword>
<dbReference type="PANTHER" id="PTHR12989:SF10">
    <property type="entry name" value="DOL-P-GLC:GLC(2)MAN(9)GLCNAC(2)-PP-DOL ALPHA-1,2-GLUCOSYLTRANSFERASE-RELATED"/>
    <property type="match status" value="1"/>
</dbReference>
<evidence type="ECO:0000256" key="9">
    <source>
        <dbReference type="ARBA" id="ARBA00022824"/>
    </source>
</evidence>
<evidence type="ECO:0000256" key="12">
    <source>
        <dbReference type="ARBA" id="ARBA00044727"/>
    </source>
</evidence>
<comment type="similarity">
    <text evidence="3">Belongs to the ALG10 glucosyltransferase family.</text>
</comment>
<feature type="region of interest" description="Disordered" evidence="14">
    <location>
        <begin position="160"/>
        <end position="182"/>
    </location>
</feature>
<feature type="transmembrane region" description="Helical" evidence="15">
    <location>
        <begin position="786"/>
        <end position="808"/>
    </location>
</feature>
<feature type="transmembrane region" description="Helical" evidence="15">
    <location>
        <begin position="594"/>
        <end position="615"/>
    </location>
</feature>
<gene>
    <name evidence="16" type="primary">ALG10</name>
    <name evidence="16" type="ORF">FOL47_005860</name>
</gene>
<feature type="transmembrane region" description="Helical" evidence="15">
    <location>
        <begin position="820"/>
        <end position="839"/>
    </location>
</feature>
<feature type="transmembrane region" description="Helical" evidence="15">
    <location>
        <begin position="863"/>
        <end position="883"/>
    </location>
</feature>
<evidence type="ECO:0000256" key="15">
    <source>
        <dbReference type="SAM" id="Phobius"/>
    </source>
</evidence>
<evidence type="ECO:0000313" key="16">
    <source>
        <dbReference type="EMBL" id="KAF4663189.1"/>
    </source>
</evidence>
<name>A0A7J6LV83_PERCH</name>
<evidence type="ECO:0000256" key="11">
    <source>
        <dbReference type="ARBA" id="ARBA00023136"/>
    </source>
</evidence>
<evidence type="ECO:0000256" key="7">
    <source>
        <dbReference type="ARBA" id="ARBA00022679"/>
    </source>
</evidence>
<evidence type="ECO:0000256" key="14">
    <source>
        <dbReference type="SAM" id="MobiDB-lite"/>
    </source>
</evidence>
<feature type="transmembrane region" description="Helical" evidence="15">
    <location>
        <begin position="432"/>
        <end position="452"/>
    </location>
</feature>
<evidence type="ECO:0000256" key="8">
    <source>
        <dbReference type="ARBA" id="ARBA00022692"/>
    </source>
</evidence>
<keyword evidence="8 15" id="KW-0812">Transmembrane</keyword>
<feature type="transmembrane region" description="Helical" evidence="15">
    <location>
        <begin position="712"/>
        <end position="732"/>
    </location>
</feature>
<evidence type="ECO:0000256" key="6">
    <source>
        <dbReference type="ARBA" id="ARBA00022676"/>
    </source>
</evidence>
<dbReference type="EMBL" id="JAAPAO010000324">
    <property type="protein sequence ID" value="KAF4663189.1"/>
    <property type="molecule type" value="Genomic_DNA"/>
</dbReference>
<feature type="transmembrane region" description="Helical" evidence="15">
    <location>
        <begin position="76"/>
        <end position="94"/>
    </location>
</feature>
<feature type="transmembrane region" description="Helical" evidence="15">
    <location>
        <begin position="119"/>
        <end position="142"/>
    </location>
</feature>
<organism evidence="16 17">
    <name type="scientific">Perkinsus chesapeaki</name>
    <name type="common">Clam parasite</name>
    <name type="synonym">Perkinsus andrewsi</name>
    <dbReference type="NCBI Taxonomy" id="330153"/>
    <lineage>
        <taxon>Eukaryota</taxon>
        <taxon>Sar</taxon>
        <taxon>Alveolata</taxon>
        <taxon>Perkinsozoa</taxon>
        <taxon>Perkinsea</taxon>
        <taxon>Perkinsida</taxon>
        <taxon>Perkinsidae</taxon>
        <taxon>Perkinsus</taxon>
    </lineage>
</organism>
<protein>
    <recommendedName>
        <fullName evidence="5">Dol-P-Glc:Glc(2)Man(9)GlcNAc(2)-PP-Dol alpha-1,2-glucosyltransferase</fullName>
        <ecNumber evidence="4">2.4.1.256</ecNumber>
    </recommendedName>
</protein>
<dbReference type="EC" id="2.4.1.256" evidence="4"/>
<evidence type="ECO:0000313" key="17">
    <source>
        <dbReference type="Proteomes" id="UP000591131"/>
    </source>
</evidence>
<accession>A0A7J6LV83</accession>
<keyword evidence="6" id="KW-0328">Glycosyltransferase</keyword>
<evidence type="ECO:0000256" key="2">
    <source>
        <dbReference type="ARBA" id="ARBA00004922"/>
    </source>
</evidence>
<sequence length="901" mass="101645">MVIPVPAVGRDNGEPTDFAKKARPIMIILIILQFSLGCCRLYILDIFGGVWTIVLAFCGVWAYASGRGPYMGDLMFWGLVTFFCMWIFDLIMFLERVFKNNKPLFSGGTEETSSFRNNFASSTLIAALLIDITIPIFAIILYKERYSNIESHPILPDRSHDSISTGVTRSSGSSDHSGQHTSGASFTAFQDISQSPWFSITSEDAIYAAPIDHVLFGGHEHLVAHTNAEYAHKGLTQRDRLDSLTKTYAAMVRAFEKAGLDVFLESSCLIGFIRHNGNPIPWDMDIDIGFLEDECLNVFPNGNDDMYSKVSELLGPEYSVDKMGCDCGVDCEGDDGRMVGHVADKDTGFGVDIFSYARVTPDKLRPWQHDGRQWFERIRDRDDYTFPEEALLPLQNTTFAGVNGVLIPHNPRLFSSYEYGTNLEIHPFPWGFLAYSNLGPLGYCLAIIYLLIEFPDSWDDKRVPYWFYTALCLALFRGGLQSSVVGTCAINKYVPKPYMDEIFHIPQTQVYCDGHNFAEWDDHITTLPGLYFWAMATLGLIHAPCTVNNLRLFVSIVPTAIISIIVGLFIWSLGPPSHRILRTLTVLLYPTSFFYNNLYYTDTASTALVLATLYLHAHRRYILAGVVGAISVFCRQTNIVWLFGMALYHCLVEGLLPCIRTRKVDIHHLLTVVASLWTYILTGVGFIAFVVYNGSIVVGHKENHVASWHWAQIPYLILTVTFFMGPIVWLSIARYAIRAPKPLTDAFIIAICSIMLQFGTIAHPFLLADNRHFTFYLWRHVLTHRVVRLGIIPFAVAIIIRGTLNSPVGKRLFHKTDNRVAVWVFGLCCFLALVPSPLLELRYFNIPAMAVLLVYACCEDGLWMLYSTVGWMATINFISLLIFTERPFLSAATGELERFMW</sequence>
<dbReference type="GO" id="GO:0106073">
    <property type="term" value="F:dolichyl pyrophosphate Glc2Man9GlcNAc2 alpha-1,2-glucosyltransferase activity"/>
    <property type="evidence" value="ECO:0007669"/>
    <property type="project" value="UniProtKB-EC"/>
</dbReference>
<feature type="compositionally biased region" description="Polar residues" evidence="14">
    <location>
        <begin position="162"/>
        <end position="182"/>
    </location>
</feature>
<feature type="transmembrane region" description="Helical" evidence="15">
    <location>
        <begin position="744"/>
        <end position="766"/>
    </location>
</feature>
<feature type="transmembrane region" description="Helical" evidence="15">
    <location>
        <begin position="669"/>
        <end position="692"/>
    </location>
</feature>
<evidence type="ECO:0000256" key="1">
    <source>
        <dbReference type="ARBA" id="ARBA00004477"/>
    </source>
</evidence>
<reference evidence="16 17" key="1">
    <citation type="submission" date="2020-04" db="EMBL/GenBank/DDBJ databases">
        <title>Perkinsus chesapeaki whole genome sequence.</title>
        <authorList>
            <person name="Bogema D.R."/>
        </authorList>
    </citation>
    <scope>NUCLEOTIDE SEQUENCE [LARGE SCALE GENOMIC DNA]</scope>
    <source>
        <strain evidence="16">ATCC PRA-425</strain>
    </source>
</reference>
<keyword evidence="7 16" id="KW-0808">Transferase</keyword>
<keyword evidence="11 15" id="KW-0472">Membrane</keyword>
<evidence type="ECO:0000256" key="3">
    <source>
        <dbReference type="ARBA" id="ARBA00010600"/>
    </source>
</evidence>
<comment type="caution">
    <text evidence="16">The sequence shown here is derived from an EMBL/GenBank/DDBJ whole genome shotgun (WGS) entry which is preliminary data.</text>
</comment>
<proteinExistence type="inferred from homology"/>
<feature type="transmembrane region" description="Helical" evidence="15">
    <location>
        <begin position="524"/>
        <end position="544"/>
    </location>
</feature>
<feature type="transmembrane region" description="Helical" evidence="15">
    <location>
        <begin position="25"/>
        <end position="43"/>
    </location>
</feature>
<evidence type="ECO:0000256" key="10">
    <source>
        <dbReference type="ARBA" id="ARBA00022989"/>
    </source>
</evidence>
<dbReference type="OrthoDB" id="426583at2759"/>
<dbReference type="Pfam" id="PF04922">
    <property type="entry name" value="DIE2_ALG10"/>
    <property type="match status" value="2"/>
</dbReference>
<dbReference type="Proteomes" id="UP000591131">
    <property type="component" value="Unassembled WGS sequence"/>
</dbReference>
<keyword evidence="10 15" id="KW-1133">Transmembrane helix</keyword>
<feature type="transmembrane region" description="Helical" evidence="15">
    <location>
        <begin position="464"/>
        <end position="490"/>
    </location>
</feature>
<comment type="pathway">
    <text evidence="2">Protein modification; protein glycosylation.</text>
</comment>
<feature type="transmembrane region" description="Helical" evidence="15">
    <location>
        <begin position="550"/>
        <end position="573"/>
    </location>
</feature>
<feature type="transmembrane region" description="Helical" evidence="15">
    <location>
        <begin position="49"/>
        <end position="64"/>
    </location>
</feature>
<comment type="function">
    <text evidence="12">Dol-P-Glc:Glc(2)Man(9)GlcNAc(2)-PP-Dol alpha-1,2-glucosyltransferase that operates in the biosynthetic pathway of dolichol-linked oligosaccharides, the glycan precursors employed in protein asparagine (N)-glycosylation. The assembly of dolichol-linked oligosaccharides begins on the cytosolic side of the endoplasmic reticulum membrane and finishes in its lumen. The sequential addition of sugars to dolichol pyrophosphate produces dolichol-linked oligosaccharides containing fourteen sugars, including two GlcNAcs, nine mannoses and three glucoses. Once assembled, the oligosaccharide is transferred from the lipid to nascent proteins by oligosaccharyltransferases. In the lumen of the endoplasmic reticulum, adds the third and last glucose residue from dolichyl phosphate glucose (Dol-P-Glc) onto the lipid-linked oligosaccharide intermediate Glc(2)Man(9)GlcNAc(2)-PP-Dol to produce Glc(3)Man(9)GlcNAc(2)-PP-Dol.</text>
</comment>
<dbReference type="GO" id="GO:0006488">
    <property type="term" value="P:dolichol-linked oligosaccharide biosynthetic process"/>
    <property type="evidence" value="ECO:0007669"/>
    <property type="project" value="InterPro"/>
</dbReference>
<comment type="catalytic activity">
    <reaction evidence="13">
        <text>an alpha-D-Glc-(1-&gt;3)-alpha-D-Glc-(1-&gt;3)-alpha-D-Man-(1-&gt;2)-alpha-D-Man-(1-&gt;2)-alpha-D-Man-(1-&gt;3)-[alpha-D-Man-(1-&gt;2)-alpha-D-Man-(1-&gt;3)-[alpha-D-Man-(1-&gt;2)-alpha-D-Man-(1-&gt;6)]-alpha-D-Man-(1-&gt;6)]-beta-D-Man-(1-&gt;4)-beta-D-GlcNAc-(1-&gt;4)-alpha-D-GlcNAc-diphospho-di-trans,poly-cis-dolichol + a di-trans,poly-cis-dolichyl beta-D-glucosyl phosphate = a alpha-D-Glc-(1-&gt;2)-alpha-D-Glc-(1-&gt;3)-alpha-D-Glc-(1-&gt;3)-alpha-D-Man-(1-&gt;2)-alpha-D-Man-(1-&gt;2)-alpha-D-Man-(1-&gt;3)-[alpha-D-Man-(1-&gt;2)-alpha-D-Man-(1-&gt;3)-[alpha-D-Man-(1-&gt;2)-alpha-D-Man-(1-&gt;6)]-alpha-D-Man-(1-&gt;6)]-beta-D-Man-(1-&gt;4)-beta-D-GlcNAc-(1-&gt;4)-alpha-D-GlcNAc-diphospho-di-trans,poly-cis-dolichol + a di-trans,poly-cis-dolichyl phosphate + H(+)</text>
        <dbReference type="Rhea" id="RHEA:29543"/>
        <dbReference type="Rhea" id="RHEA-COMP:19498"/>
        <dbReference type="Rhea" id="RHEA-COMP:19502"/>
        <dbReference type="Rhea" id="RHEA-COMP:19512"/>
        <dbReference type="Rhea" id="RHEA-COMP:19522"/>
        <dbReference type="ChEBI" id="CHEBI:15378"/>
        <dbReference type="ChEBI" id="CHEBI:57525"/>
        <dbReference type="ChEBI" id="CHEBI:57683"/>
        <dbReference type="ChEBI" id="CHEBI:132522"/>
        <dbReference type="ChEBI" id="CHEBI:132523"/>
        <dbReference type="EC" id="2.4.1.256"/>
    </reaction>
    <physiologicalReaction direction="left-to-right" evidence="13">
        <dbReference type="Rhea" id="RHEA:29544"/>
    </physiologicalReaction>
</comment>
<dbReference type="PANTHER" id="PTHR12989">
    <property type="entry name" value="ALPHA-1,2-GLUCOSYLTRANSFERASE ALG10"/>
    <property type="match status" value="1"/>
</dbReference>